<dbReference type="EMBL" id="JBAMMX010000001">
    <property type="protein sequence ID" value="KAK6946723.1"/>
    <property type="molecule type" value="Genomic_DNA"/>
</dbReference>
<feature type="signal peptide" evidence="1">
    <location>
        <begin position="1"/>
        <end position="26"/>
    </location>
</feature>
<proteinExistence type="predicted"/>
<name>A0AAN8WHQ5_9MAGN</name>
<feature type="domain" description="DUF2921" evidence="2">
    <location>
        <begin position="33"/>
        <end position="161"/>
    </location>
</feature>
<dbReference type="PANTHER" id="PTHR33389">
    <property type="entry name" value="FAMILY PROTEIN, PUTATIVE (DUF2921)-RELATED"/>
    <property type="match status" value="1"/>
</dbReference>
<gene>
    <name evidence="3" type="ORF">RJ641_000196</name>
</gene>
<dbReference type="AlphaFoldDB" id="A0AAN8WHQ5"/>
<evidence type="ECO:0000259" key="2">
    <source>
        <dbReference type="Pfam" id="PF25333"/>
    </source>
</evidence>
<organism evidence="3 4">
    <name type="scientific">Dillenia turbinata</name>
    <dbReference type="NCBI Taxonomy" id="194707"/>
    <lineage>
        <taxon>Eukaryota</taxon>
        <taxon>Viridiplantae</taxon>
        <taxon>Streptophyta</taxon>
        <taxon>Embryophyta</taxon>
        <taxon>Tracheophyta</taxon>
        <taxon>Spermatophyta</taxon>
        <taxon>Magnoliopsida</taxon>
        <taxon>eudicotyledons</taxon>
        <taxon>Gunneridae</taxon>
        <taxon>Pentapetalae</taxon>
        <taxon>Dilleniales</taxon>
        <taxon>Dilleniaceae</taxon>
        <taxon>Dillenia</taxon>
    </lineage>
</organism>
<evidence type="ECO:0000313" key="3">
    <source>
        <dbReference type="EMBL" id="KAK6946723.1"/>
    </source>
</evidence>
<protein>
    <recommendedName>
        <fullName evidence="2">DUF2921 domain-containing protein</fullName>
    </recommendedName>
</protein>
<comment type="caution">
    <text evidence="3">The sequence shown here is derived from an EMBL/GenBank/DDBJ whole genome shotgun (WGS) entry which is preliminary data.</text>
</comment>
<dbReference type="Pfam" id="PF25333">
    <property type="entry name" value="DUF2921_N"/>
    <property type="match status" value="1"/>
</dbReference>
<dbReference type="PANTHER" id="PTHR33389:SF18">
    <property type="entry name" value="OS01G0677900 PROTEIN"/>
    <property type="match status" value="1"/>
</dbReference>
<accession>A0AAN8WHQ5</accession>
<dbReference type="InterPro" id="IPR057425">
    <property type="entry name" value="DUF2921_N"/>
</dbReference>
<dbReference type="Proteomes" id="UP001370490">
    <property type="component" value="Unassembled WGS sequence"/>
</dbReference>
<sequence>MGSSSSLIISKACLFLLILFASSASSSPSKDPYDDHCNSIVPKATQTKIDFTDFPLTPVFSHMYYMGGDKIFKQKSPQNPYQSPKQLTLKPTGNVYKTDVSGVFKFEASLIFGSDFVYKSTSTDPTSSNRGNVAFKLHGFCAESSGRLCMVGTGSGYSEEKPEA</sequence>
<keyword evidence="1" id="KW-0732">Signal</keyword>
<evidence type="ECO:0000313" key="4">
    <source>
        <dbReference type="Proteomes" id="UP001370490"/>
    </source>
</evidence>
<feature type="chain" id="PRO_5042831317" description="DUF2921 domain-containing protein" evidence="1">
    <location>
        <begin position="27"/>
        <end position="164"/>
    </location>
</feature>
<reference evidence="3 4" key="1">
    <citation type="submission" date="2023-12" db="EMBL/GenBank/DDBJ databases">
        <title>A high-quality genome assembly for Dillenia turbinata (Dilleniales).</title>
        <authorList>
            <person name="Chanderbali A."/>
        </authorList>
    </citation>
    <scope>NUCLEOTIDE SEQUENCE [LARGE SCALE GENOMIC DNA]</scope>
    <source>
        <strain evidence="3">LSX21</strain>
        <tissue evidence="3">Leaf</tissue>
    </source>
</reference>
<keyword evidence="4" id="KW-1185">Reference proteome</keyword>
<evidence type="ECO:0000256" key="1">
    <source>
        <dbReference type="SAM" id="SignalP"/>
    </source>
</evidence>